<dbReference type="PROSITE" id="PS01125">
    <property type="entry name" value="ROK"/>
    <property type="match status" value="1"/>
</dbReference>
<evidence type="ECO:0000256" key="1">
    <source>
        <dbReference type="ARBA" id="ARBA00006479"/>
    </source>
</evidence>
<dbReference type="RefSeq" id="WP_203918517.1">
    <property type="nucleotide sequence ID" value="NZ_BONZ01000030.1"/>
</dbReference>
<dbReference type="AlphaFoldDB" id="A0A8J3QQU8"/>
<dbReference type="Gene3D" id="1.10.10.10">
    <property type="entry name" value="Winged helix-like DNA-binding domain superfamily/Winged helix DNA-binding domain"/>
    <property type="match status" value="1"/>
</dbReference>
<dbReference type="Pfam" id="PF12802">
    <property type="entry name" value="MarR_2"/>
    <property type="match status" value="1"/>
</dbReference>
<evidence type="ECO:0000313" key="4">
    <source>
        <dbReference type="Proteomes" id="UP000642748"/>
    </source>
</evidence>
<dbReference type="InterPro" id="IPR011991">
    <property type="entry name" value="ArsR-like_HTH"/>
</dbReference>
<sequence length="402" mass="41958">MTDTAASRLGDTPAGDLSALRKGNRMRVLAALRDYGPQSQKDLAARVKLSQASISNMVAELLELDQVTLTERVDRRRYKIVSLSGRLGLVLGIGVDHQKIDVVLGNLACEIYQSRSMSTSPELTPIEMLKSAVTLAEECIAGAGRKPADVVAVGLSLPSPIAGPATAVEPAFPQWWSVHPVQWLTARLGARVVLDNAAYAATMAEWRWGAGRGCSDFLNVTVADGIGAGFVLANRIYHGGLGGGGEIGHVVVEPGGGQRCRCGNSGCLETFASLPAMLRTAQEAGARVTTHEEFLDAAVAGDAVCLDIVTRESHRIGSVLGSVASLLSPTRIIIGGTLARASSVALPALRRGFADAVIPTMPVQPAVIEAELNEASIAVGAMAIATASLPDEDLLQLSQRGG</sequence>
<reference evidence="3" key="1">
    <citation type="submission" date="2021-01" db="EMBL/GenBank/DDBJ databases">
        <title>Whole genome shotgun sequence of Rugosimonospora africana NBRC 104875.</title>
        <authorList>
            <person name="Komaki H."/>
            <person name="Tamura T."/>
        </authorList>
    </citation>
    <scope>NUCLEOTIDE SEQUENCE</scope>
    <source>
        <strain evidence="3">NBRC 104875</strain>
    </source>
</reference>
<dbReference type="Proteomes" id="UP000642748">
    <property type="component" value="Unassembled WGS sequence"/>
</dbReference>
<name>A0A8J3QQU8_9ACTN</name>
<dbReference type="PANTHER" id="PTHR18964:SF149">
    <property type="entry name" value="BIFUNCTIONAL UDP-N-ACETYLGLUCOSAMINE 2-EPIMERASE_N-ACETYLMANNOSAMINE KINASE"/>
    <property type="match status" value="1"/>
</dbReference>
<dbReference type="GO" id="GO:0003700">
    <property type="term" value="F:DNA-binding transcription factor activity"/>
    <property type="evidence" value="ECO:0007669"/>
    <property type="project" value="InterPro"/>
</dbReference>
<dbReference type="Gene3D" id="3.30.420.40">
    <property type="match status" value="2"/>
</dbReference>
<dbReference type="InterPro" id="IPR049874">
    <property type="entry name" value="ROK_cs"/>
</dbReference>
<comment type="similarity">
    <text evidence="1">Belongs to the ROK (NagC/XylR) family.</text>
</comment>
<dbReference type="SUPFAM" id="SSF46785">
    <property type="entry name" value="Winged helix' DNA-binding domain"/>
    <property type="match status" value="1"/>
</dbReference>
<dbReference type="InterPro" id="IPR043129">
    <property type="entry name" value="ATPase_NBD"/>
</dbReference>
<evidence type="ECO:0000259" key="2">
    <source>
        <dbReference type="Pfam" id="PF12802"/>
    </source>
</evidence>
<evidence type="ECO:0000313" key="3">
    <source>
        <dbReference type="EMBL" id="GIH14866.1"/>
    </source>
</evidence>
<gene>
    <name evidence="3" type="ORF">Raf01_30380</name>
</gene>
<accession>A0A8J3QQU8</accession>
<dbReference type="InterPro" id="IPR036388">
    <property type="entry name" value="WH-like_DNA-bd_sf"/>
</dbReference>
<dbReference type="PANTHER" id="PTHR18964">
    <property type="entry name" value="ROK (REPRESSOR, ORF, KINASE) FAMILY"/>
    <property type="match status" value="1"/>
</dbReference>
<proteinExistence type="inferred from homology"/>
<dbReference type="Pfam" id="PF00480">
    <property type="entry name" value="ROK"/>
    <property type="match status" value="1"/>
</dbReference>
<dbReference type="InterPro" id="IPR000600">
    <property type="entry name" value="ROK"/>
</dbReference>
<organism evidence="3 4">
    <name type="scientific">Rugosimonospora africana</name>
    <dbReference type="NCBI Taxonomy" id="556532"/>
    <lineage>
        <taxon>Bacteria</taxon>
        <taxon>Bacillati</taxon>
        <taxon>Actinomycetota</taxon>
        <taxon>Actinomycetes</taxon>
        <taxon>Micromonosporales</taxon>
        <taxon>Micromonosporaceae</taxon>
        <taxon>Rugosimonospora</taxon>
    </lineage>
</organism>
<dbReference type="SUPFAM" id="SSF53067">
    <property type="entry name" value="Actin-like ATPase domain"/>
    <property type="match status" value="1"/>
</dbReference>
<comment type="caution">
    <text evidence="3">The sequence shown here is derived from an EMBL/GenBank/DDBJ whole genome shotgun (WGS) entry which is preliminary data.</text>
</comment>
<dbReference type="InterPro" id="IPR000835">
    <property type="entry name" value="HTH_MarR-typ"/>
</dbReference>
<feature type="domain" description="HTH marR-type" evidence="2">
    <location>
        <begin position="24"/>
        <end position="77"/>
    </location>
</feature>
<dbReference type="CDD" id="cd00090">
    <property type="entry name" value="HTH_ARSR"/>
    <property type="match status" value="1"/>
</dbReference>
<keyword evidence="4" id="KW-1185">Reference proteome</keyword>
<dbReference type="EMBL" id="BONZ01000030">
    <property type="protein sequence ID" value="GIH14866.1"/>
    <property type="molecule type" value="Genomic_DNA"/>
</dbReference>
<dbReference type="InterPro" id="IPR036390">
    <property type="entry name" value="WH_DNA-bd_sf"/>
</dbReference>
<protein>
    <submittedName>
        <fullName evidence="3">Transcriptional regulator</fullName>
    </submittedName>
</protein>